<proteinExistence type="predicted"/>
<name>A0A0P9FBS7_9CHLR</name>
<sequence length="94" mass="10933">MDQAFLTVDVERRGYGRRYTDLPVDTLSREGFAIDCTGAYMRPEWFDIRPGDIVRWRDGERRVQGMVAAVQREGEWVHVAVEQVFPLPPDAFYP</sequence>
<organism evidence="1 2">
    <name type="scientific">Kouleothrix aurantiaca</name>
    <dbReference type="NCBI Taxonomy" id="186479"/>
    <lineage>
        <taxon>Bacteria</taxon>
        <taxon>Bacillati</taxon>
        <taxon>Chloroflexota</taxon>
        <taxon>Chloroflexia</taxon>
        <taxon>Chloroflexales</taxon>
        <taxon>Roseiflexineae</taxon>
        <taxon>Roseiflexaceae</taxon>
        <taxon>Kouleothrix</taxon>
    </lineage>
</organism>
<dbReference type="Proteomes" id="UP000050509">
    <property type="component" value="Unassembled WGS sequence"/>
</dbReference>
<gene>
    <name evidence="1" type="ORF">SE17_29270</name>
</gene>
<evidence type="ECO:0000313" key="1">
    <source>
        <dbReference type="EMBL" id="KPV50038.1"/>
    </source>
</evidence>
<reference evidence="1 2" key="1">
    <citation type="submission" date="2015-09" db="EMBL/GenBank/DDBJ databases">
        <title>Draft genome sequence of Kouleothrix aurantiaca JCM 19913.</title>
        <authorList>
            <person name="Hemp J."/>
        </authorList>
    </citation>
    <scope>NUCLEOTIDE SEQUENCE [LARGE SCALE GENOMIC DNA]</scope>
    <source>
        <strain evidence="1 2">COM-B</strain>
    </source>
</reference>
<dbReference type="AlphaFoldDB" id="A0A0P9FBS7"/>
<dbReference type="PATRIC" id="fig|186479.3.peg.2425"/>
<keyword evidence="2" id="KW-1185">Reference proteome</keyword>
<evidence type="ECO:0000313" key="2">
    <source>
        <dbReference type="Proteomes" id="UP000050509"/>
    </source>
</evidence>
<accession>A0A0P9FBS7</accession>
<comment type="caution">
    <text evidence="1">The sequence shown here is derived from an EMBL/GenBank/DDBJ whole genome shotgun (WGS) entry which is preliminary data.</text>
</comment>
<protein>
    <submittedName>
        <fullName evidence="1">Uncharacterized protein</fullName>
    </submittedName>
</protein>
<dbReference type="EMBL" id="LJCR01001615">
    <property type="protein sequence ID" value="KPV50038.1"/>
    <property type="molecule type" value="Genomic_DNA"/>
</dbReference>